<feature type="transmembrane region" description="Helical" evidence="7">
    <location>
        <begin position="75"/>
        <end position="95"/>
    </location>
</feature>
<proteinExistence type="inferred from homology"/>
<dbReference type="PANTHER" id="PTHR30213:SF0">
    <property type="entry name" value="UPF0761 MEMBRANE PROTEIN YIHY"/>
    <property type="match status" value="1"/>
</dbReference>
<feature type="transmembrane region" description="Helical" evidence="7">
    <location>
        <begin position="215"/>
        <end position="234"/>
    </location>
</feature>
<dbReference type="Proteomes" id="UP000051802">
    <property type="component" value="Unassembled WGS sequence"/>
</dbReference>
<dbReference type="GO" id="GO:0005886">
    <property type="term" value="C:plasma membrane"/>
    <property type="evidence" value="ECO:0007669"/>
    <property type="project" value="UniProtKB-SubCell"/>
</dbReference>
<keyword evidence="5 7" id="KW-1133">Transmembrane helix</keyword>
<evidence type="ECO:0000256" key="6">
    <source>
        <dbReference type="ARBA" id="ARBA00023136"/>
    </source>
</evidence>
<evidence type="ECO:0000256" key="5">
    <source>
        <dbReference type="ARBA" id="ARBA00022989"/>
    </source>
</evidence>
<dbReference type="NCBIfam" id="TIGR00765">
    <property type="entry name" value="yihY_not_rbn"/>
    <property type="match status" value="1"/>
</dbReference>
<dbReference type="AlphaFoldDB" id="A0A0R0A7U9"/>
<reference evidence="8 9" key="1">
    <citation type="submission" date="2015-10" db="EMBL/GenBank/DDBJ databases">
        <title>Genome sequencing and analysis of members of genus Stenotrophomonas.</title>
        <authorList>
            <person name="Patil P.P."/>
            <person name="Midha S."/>
            <person name="Patil P.B."/>
        </authorList>
    </citation>
    <scope>NUCLEOTIDE SEQUENCE [LARGE SCALE GENOMIC DNA]</scope>
    <source>
        <strain evidence="8 9">JCM 16536</strain>
    </source>
</reference>
<evidence type="ECO:0000313" key="9">
    <source>
        <dbReference type="Proteomes" id="UP000051802"/>
    </source>
</evidence>
<accession>A0A0R0A7U9</accession>
<organism evidence="8 9">
    <name type="scientific">Stenotrophomonas panacihumi</name>
    <dbReference type="NCBI Taxonomy" id="676599"/>
    <lineage>
        <taxon>Bacteria</taxon>
        <taxon>Pseudomonadati</taxon>
        <taxon>Pseudomonadota</taxon>
        <taxon>Gammaproteobacteria</taxon>
        <taxon>Lysobacterales</taxon>
        <taxon>Lysobacteraceae</taxon>
        <taxon>Stenotrophomonas</taxon>
    </lineage>
</organism>
<dbReference type="OrthoDB" id="9808671at2"/>
<dbReference type="STRING" id="676599.ARC20_15370"/>
<dbReference type="HAMAP" id="MF_00672">
    <property type="entry name" value="UPF0761"/>
    <property type="match status" value="1"/>
</dbReference>
<sequence>MATRDTLNLWRERLRDRARAVSFGRFLWRRFLDDRLFQAAGSLAYTTVFALVPAAIVVFGVLSAFPVFGEWKDRLSEYIFAHFVPSAASAVQGYLLQAAGAAGQLTAAGVIALVVSLLITLHSVEQIFNQIWRVASSRPKFTRFLVYWTVLTLGAMVSAASLAVSVRFFALPLFQTAEGRALASSLLALAPVAIEFVAIVLLYRVVPHHPVRMRHALPGALLAVVLLELVRWGLSAYLGGFQSYERIYGSTVAFLPIFLLWIYLCWVSILLGASLSSSIAAFRYQPAWVRLPAGYEIYALLRLLGRFQLARRDGRGLDEDQMLALEPMLTDSLLQQMLCELERIRLVRRDELGHWLLARDLDEVPLLELYEHCQLRVPVDDSPLPGRDDALGQVASQALDELRLPLRAMLRRRVGDLYKTLSGDTP</sequence>
<dbReference type="EMBL" id="LLXU01000124">
    <property type="protein sequence ID" value="KRG38154.1"/>
    <property type="molecule type" value="Genomic_DNA"/>
</dbReference>
<comment type="subcellular location">
    <subcellularLocation>
        <location evidence="1 7">Cell membrane</location>
        <topology evidence="1 7">Multi-pass membrane protein</topology>
    </subcellularLocation>
</comment>
<keyword evidence="3" id="KW-0997">Cell inner membrane</keyword>
<evidence type="ECO:0000313" key="8">
    <source>
        <dbReference type="EMBL" id="KRG38154.1"/>
    </source>
</evidence>
<keyword evidence="6 7" id="KW-0472">Membrane</keyword>
<feature type="transmembrane region" description="Helical" evidence="7">
    <location>
        <begin position="43"/>
        <end position="68"/>
    </location>
</feature>
<feature type="transmembrane region" description="Helical" evidence="7">
    <location>
        <begin position="101"/>
        <end position="124"/>
    </location>
</feature>
<keyword evidence="9" id="KW-1185">Reference proteome</keyword>
<dbReference type="InterPro" id="IPR023679">
    <property type="entry name" value="UPF0761_bac"/>
</dbReference>
<evidence type="ECO:0000256" key="4">
    <source>
        <dbReference type="ARBA" id="ARBA00022692"/>
    </source>
</evidence>
<comment type="similarity">
    <text evidence="7">Belongs to the UPF0761 family.</text>
</comment>
<feature type="transmembrane region" description="Helical" evidence="7">
    <location>
        <begin position="182"/>
        <end position="203"/>
    </location>
</feature>
<feature type="transmembrane region" description="Helical" evidence="7">
    <location>
        <begin position="145"/>
        <end position="170"/>
    </location>
</feature>
<comment type="caution">
    <text evidence="8">The sequence shown here is derived from an EMBL/GenBank/DDBJ whole genome shotgun (WGS) entry which is preliminary data.</text>
</comment>
<dbReference type="InterPro" id="IPR017039">
    <property type="entry name" value="Virul_fac_BrkB"/>
</dbReference>
<evidence type="ECO:0000256" key="3">
    <source>
        <dbReference type="ARBA" id="ARBA00022519"/>
    </source>
</evidence>
<dbReference type="RefSeq" id="WP_057648878.1">
    <property type="nucleotide sequence ID" value="NZ_LLXU01000124.1"/>
</dbReference>
<keyword evidence="2 7" id="KW-1003">Cell membrane</keyword>
<dbReference type="Pfam" id="PF03631">
    <property type="entry name" value="Virul_fac_BrkB"/>
    <property type="match status" value="1"/>
</dbReference>
<gene>
    <name evidence="8" type="primary">rbn</name>
    <name evidence="8" type="ORF">ARC20_15370</name>
</gene>
<dbReference type="NCBIfam" id="NF003256">
    <property type="entry name" value="PRK04214.1"/>
    <property type="match status" value="1"/>
</dbReference>
<keyword evidence="4 7" id="KW-0812">Transmembrane</keyword>
<dbReference type="PANTHER" id="PTHR30213">
    <property type="entry name" value="INNER MEMBRANE PROTEIN YHJD"/>
    <property type="match status" value="1"/>
</dbReference>
<evidence type="ECO:0000256" key="7">
    <source>
        <dbReference type="HAMAP-Rule" id="MF_00672"/>
    </source>
</evidence>
<protein>
    <recommendedName>
        <fullName evidence="7">UPF0761 membrane protein ARC20_15370</fullName>
    </recommendedName>
</protein>
<evidence type="ECO:0000256" key="1">
    <source>
        <dbReference type="ARBA" id="ARBA00004651"/>
    </source>
</evidence>
<name>A0A0R0A7U9_9GAMM</name>
<evidence type="ECO:0000256" key="2">
    <source>
        <dbReference type="ARBA" id="ARBA00022475"/>
    </source>
</evidence>
<feature type="transmembrane region" description="Helical" evidence="7">
    <location>
        <begin position="254"/>
        <end position="275"/>
    </location>
</feature>